<dbReference type="Proteomes" id="UP001176941">
    <property type="component" value="Chromosome 22"/>
</dbReference>
<sequence length="128" mass="13147">MGARVLPAPSPGLAAPLPALRHLLAPSGAPGTEGCQTVLDAREEVRRTYPAASEKRFRKRSGYTSQCAQRKPCAFWPLGAQGLVCLNEATGDGDEGAEGNAAAPALEFTARSGGGGRVANITSSPCLI</sequence>
<accession>A0ABN8YR63</accession>
<evidence type="ECO:0000313" key="1">
    <source>
        <dbReference type="EMBL" id="CAI9164062.1"/>
    </source>
</evidence>
<proteinExistence type="predicted"/>
<keyword evidence="2" id="KW-1185">Reference proteome</keyword>
<organism evidence="1 2">
    <name type="scientific">Rangifer tarandus platyrhynchus</name>
    <name type="common">Svalbard reindeer</name>
    <dbReference type="NCBI Taxonomy" id="3082113"/>
    <lineage>
        <taxon>Eukaryota</taxon>
        <taxon>Metazoa</taxon>
        <taxon>Chordata</taxon>
        <taxon>Craniata</taxon>
        <taxon>Vertebrata</taxon>
        <taxon>Euteleostomi</taxon>
        <taxon>Mammalia</taxon>
        <taxon>Eutheria</taxon>
        <taxon>Laurasiatheria</taxon>
        <taxon>Artiodactyla</taxon>
        <taxon>Ruminantia</taxon>
        <taxon>Pecora</taxon>
        <taxon>Cervidae</taxon>
        <taxon>Odocoileinae</taxon>
        <taxon>Rangifer</taxon>
    </lineage>
</organism>
<evidence type="ECO:0000313" key="2">
    <source>
        <dbReference type="Proteomes" id="UP001176941"/>
    </source>
</evidence>
<dbReference type="EMBL" id="OX459958">
    <property type="protein sequence ID" value="CAI9164062.1"/>
    <property type="molecule type" value="Genomic_DNA"/>
</dbReference>
<name>A0ABN8YR63_RANTA</name>
<gene>
    <name evidence="1" type="ORF">MRATA1EN1_LOCUS13024</name>
</gene>
<reference evidence="1" key="1">
    <citation type="submission" date="2023-04" db="EMBL/GenBank/DDBJ databases">
        <authorList>
            <consortium name="ELIXIR-Norway"/>
        </authorList>
    </citation>
    <scope>NUCLEOTIDE SEQUENCE [LARGE SCALE GENOMIC DNA]</scope>
</reference>
<protein>
    <submittedName>
        <fullName evidence="1">Uncharacterized protein</fullName>
    </submittedName>
</protein>